<evidence type="ECO:0000313" key="1">
    <source>
        <dbReference type="EMBL" id="KAG5602159.1"/>
    </source>
</evidence>
<dbReference type="AlphaFoldDB" id="A0A9J5YQY7"/>
<name>A0A9J5YQY7_SOLCO</name>
<sequence length="144" mass="16513">MFSLEQQKPLSYLVQVTHTVKTTALPAMKLLLILCPSSQSNPVSIQGERLKTVKKKLLIKDSNNYTTTGYSGKREFHTSKTNRDILSQSLELQHMEINHLTLIVTRCTLLNYYSRRSSLCCACTKSAYSRYDARNRQDKSHKNL</sequence>
<keyword evidence="2" id="KW-1185">Reference proteome</keyword>
<organism evidence="1 2">
    <name type="scientific">Solanum commersonii</name>
    <name type="common">Commerson's wild potato</name>
    <name type="synonym">Commerson's nightshade</name>
    <dbReference type="NCBI Taxonomy" id="4109"/>
    <lineage>
        <taxon>Eukaryota</taxon>
        <taxon>Viridiplantae</taxon>
        <taxon>Streptophyta</taxon>
        <taxon>Embryophyta</taxon>
        <taxon>Tracheophyta</taxon>
        <taxon>Spermatophyta</taxon>
        <taxon>Magnoliopsida</taxon>
        <taxon>eudicotyledons</taxon>
        <taxon>Gunneridae</taxon>
        <taxon>Pentapetalae</taxon>
        <taxon>asterids</taxon>
        <taxon>lamiids</taxon>
        <taxon>Solanales</taxon>
        <taxon>Solanaceae</taxon>
        <taxon>Solanoideae</taxon>
        <taxon>Solaneae</taxon>
        <taxon>Solanum</taxon>
    </lineage>
</organism>
<proteinExistence type="predicted"/>
<reference evidence="1 2" key="1">
    <citation type="submission" date="2020-09" db="EMBL/GenBank/DDBJ databases">
        <title>De no assembly of potato wild relative species, Solanum commersonii.</title>
        <authorList>
            <person name="Cho K."/>
        </authorList>
    </citation>
    <scope>NUCLEOTIDE SEQUENCE [LARGE SCALE GENOMIC DNA]</scope>
    <source>
        <strain evidence="1">LZ3.2</strain>
        <tissue evidence="1">Leaf</tissue>
    </source>
</reference>
<dbReference type="EMBL" id="JACXVP010000006">
    <property type="protein sequence ID" value="KAG5602159.1"/>
    <property type="molecule type" value="Genomic_DNA"/>
</dbReference>
<protein>
    <submittedName>
        <fullName evidence="1">Uncharacterized protein</fullName>
    </submittedName>
</protein>
<dbReference type="Proteomes" id="UP000824120">
    <property type="component" value="Chromosome 6"/>
</dbReference>
<comment type="caution">
    <text evidence="1">The sequence shown here is derived from an EMBL/GenBank/DDBJ whole genome shotgun (WGS) entry which is preliminary data.</text>
</comment>
<evidence type="ECO:0000313" key="2">
    <source>
        <dbReference type="Proteomes" id="UP000824120"/>
    </source>
</evidence>
<gene>
    <name evidence="1" type="ORF">H5410_033529</name>
</gene>
<accession>A0A9J5YQY7</accession>